<reference evidence="2 3" key="1">
    <citation type="submission" date="2018-03" db="EMBL/GenBank/DDBJ databases">
        <title>Bacteriophage NCPPB3778 and a type I-E CRISPR drive the evolution of the US Biological Select Agent, Rathayibacter toxicus.</title>
        <authorList>
            <person name="Davis E.W.II."/>
            <person name="Tabima J.F."/>
            <person name="Weisberg A.J."/>
            <person name="Dantas Lopes L."/>
            <person name="Wiseman M.S."/>
            <person name="Wiseman M.S."/>
            <person name="Pupko T."/>
            <person name="Belcher M.S."/>
            <person name="Sechler A.J."/>
            <person name="Tancos M.A."/>
            <person name="Schroeder B.K."/>
            <person name="Murray T.D."/>
            <person name="Luster D.G."/>
            <person name="Schneider W.L."/>
            <person name="Rogers E."/>
            <person name="Andreote F.D."/>
            <person name="Grunwald N.J."/>
            <person name="Putnam M.L."/>
            <person name="Chang J.H."/>
        </authorList>
    </citation>
    <scope>NUCLEOTIDE SEQUENCE [LARGE SCALE GENOMIC DNA]</scope>
    <source>
        <strain evidence="2 3">DSM 15932</strain>
    </source>
</reference>
<dbReference type="InterPro" id="IPR017927">
    <property type="entry name" value="FAD-bd_FR_type"/>
</dbReference>
<evidence type="ECO:0000313" key="2">
    <source>
        <dbReference type="EMBL" id="AZZ52482.1"/>
    </source>
</evidence>
<dbReference type="PANTHER" id="PTHR30157">
    <property type="entry name" value="FERRIC REDUCTASE, NADPH-DEPENDENT"/>
    <property type="match status" value="1"/>
</dbReference>
<dbReference type="AlphaFoldDB" id="A0A3Q9UYQ9"/>
<dbReference type="Proteomes" id="UP000285317">
    <property type="component" value="Chromosome"/>
</dbReference>
<dbReference type="SUPFAM" id="SSF63380">
    <property type="entry name" value="Riboflavin synthase domain-like"/>
    <property type="match status" value="1"/>
</dbReference>
<dbReference type="InterPro" id="IPR039374">
    <property type="entry name" value="SIP_fam"/>
</dbReference>
<name>A0A3Q9UYQ9_9MICO</name>
<dbReference type="KEGG" id="rfs:C1I64_10790"/>
<dbReference type="CDD" id="cd06193">
    <property type="entry name" value="siderophore_interacting"/>
    <property type="match status" value="1"/>
</dbReference>
<dbReference type="Pfam" id="PF04954">
    <property type="entry name" value="SIP"/>
    <property type="match status" value="1"/>
</dbReference>
<gene>
    <name evidence="2" type="ORF">C1I64_10790</name>
</gene>
<sequence length="345" mass="36703">MSTPACGSPRSTPLAESHSGLGKAYLLCETGQVPPLTEAPARPAYRPYLATVARATRIAPHFIRITLTGDDLGSVGCTGPDQRIKLVVPTPTSSAHDFMASVADEDGPDGLAPDWYTRWRELPDALRNPLRTYTIRATRPELAEVDVDFVAHGDTGPASAWVESARVGAQVVIIAPDTRSELAGGGVEWHPGAATTLLMAGDETAVPAISAILESLPASATGAAFLEVPSAADVLSLQHPVGVQVHWLVRTGTTPGAHLGDSVRGWATRFLTAHHRGVEVSDVDVDSEILWEVPAERTDPGLYAWIAGEAGAIKLIRRCLVTELGVDRTRVAFMGYWRTGRSEAN</sequence>
<evidence type="ECO:0000313" key="3">
    <source>
        <dbReference type="Proteomes" id="UP000285317"/>
    </source>
</evidence>
<dbReference type="InterPro" id="IPR013113">
    <property type="entry name" value="SIP_FAD-bd"/>
</dbReference>
<dbReference type="EMBL" id="CP028137">
    <property type="protein sequence ID" value="AZZ52482.1"/>
    <property type="molecule type" value="Genomic_DNA"/>
</dbReference>
<dbReference type="PANTHER" id="PTHR30157:SF0">
    <property type="entry name" value="NADPH-DEPENDENT FERRIC-CHELATE REDUCTASE"/>
    <property type="match status" value="1"/>
</dbReference>
<dbReference type="Pfam" id="PF08021">
    <property type="entry name" value="FAD_binding_9"/>
    <property type="match status" value="1"/>
</dbReference>
<feature type="domain" description="FAD-binding FR-type" evidence="1">
    <location>
        <begin position="45"/>
        <end position="183"/>
    </location>
</feature>
<evidence type="ECO:0000259" key="1">
    <source>
        <dbReference type="PROSITE" id="PS51384"/>
    </source>
</evidence>
<dbReference type="InterPro" id="IPR007037">
    <property type="entry name" value="SIP_rossman_dom"/>
</dbReference>
<dbReference type="Gene3D" id="2.40.30.10">
    <property type="entry name" value="Translation factors"/>
    <property type="match status" value="1"/>
</dbReference>
<dbReference type="Gene3D" id="3.40.50.80">
    <property type="entry name" value="Nucleotide-binding domain of ferredoxin-NADP reductase (FNR) module"/>
    <property type="match status" value="1"/>
</dbReference>
<dbReference type="InterPro" id="IPR039261">
    <property type="entry name" value="FNR_nucleotide-bd"/>
</dbReference>
<organism evidence="2 3">
    <name type="scientific">Rathayibacter festucae DSM 15932</name>
    <dbReference type="NCBI Taxonomy" id="1328866"/>
    <lineage>
        <taxon>Bacteria</taxon>
        <taxon>Bacillati</taxon>
        <taxon>Actinomycetota</taxon>
        <taxon>Actinomycetes</taxon>
        <taxon>Micrococcales</taxon>
        <taxon>Microbacteriaceae</taxon>
        <taxon>Rathayibacter</taxon>
    </lineage>
</organism>
<protein>
    <recommendedName>
        <fullName evidence="1">FAD-binding FR-type domain-containing protein</fullName>
    </recommendedName>
</protein>
<dbReference type="PROSITE" id="PS51384">
    <property type="entry name" value="FAD_FR"/>
    <property type="match status" value="1"/>
</dbReference>
<dbReference type="InterPro" id="IPR017938">
    <property type="entry name" value="Riboflavin_synthase-like_b-brl"/>
</dbReference>
<dbReference type="GO" id="GO:0016491">
    <property type="term" value="F:oxidoreductase activity"/>
    <property type="evidence" value="ECO:0007669"/>
    <property type="project" value="InterPro"/>
</dbReference>
<proteinExistence type="predicted"/>
<accession>A0A3Q9UYQ9</accession>